<dbReference type="Gene3D" id="3.40.50.1820">
    <property type="entry name" value="alpha/beta hydrolase"/>
    <property type="match status" value="1"/>
</dbReference>
<evidence type="ECO:0000259" key="2">
    <source>
        <dbReference type="Pfam" id="PF20434"/>
    </source>
</evidence>
<proteinExistence type="predicted"/>
<dbReference type="SUPFAM" id="SSF53474">
    <property type="entry name" value="alpha/beta-Hydrolases"/>
    <property type="match status" value="1"/>
</dbReference>
<keyword evidence="1" id="KW-0378">Hydrolase</keyword>
<evidence type="ECO:0000256" key="1">
    <source>
        <dbReference type="ARBA" id="ARBA00022801"/>
    </source>
</evidence>
<dbReference type="Pfam" id="PF20434">
    <property type="entry name" value="BD-FAE"/>
    <property type="match status" value="1"/>
</dbReference>
<dbReference type="GO" id="GO:0016787">
    <property type="term" value="F:hydrolase activity"/>
    <property type="evidence" value="ECO:0007669"/>
    <property type="project" value="UniProtKB-KW"/>
</dbReference>
<dbReference type="PANTHER" id="PTHR48081">
    <property type="entry name" value="AB HYDROLASE SUPERFAMILY PROTEIN C4A8.06C"/>
    <property type="match status" value="1"/>
</dbReference>
<keyword evidence="4" id="KW-1185">Reference proteome</keyword>
<name>A0A1G6JGE1_9GAMM</name>
<organism evidence="3 4">
    <name type="scientific">Acinetobacter marinus</name>
    <dbReference type="NCBI Taxonomy" id="281375"/>
    <lineage>
        <taxon>Bacteria</taxon>
        <taxon>Pseudomonadati</taxon>
        <taxon>Pseudomonadota</taxon>
        <taxon>Gammaproteobacteria</taxon>
        <taxon>Moraxellales</taxon>
        <taxon>Moraxellaceae</taxon>
        <taxon>Acinetobacter</taxon>
    </lineage>
</organism>
<evidence type="ECO:0000313" key="4">
    <source>
        <dbReference type="Proteomes" id="UP000242317"/>
    </source>
</evidence>
<sequence>MIKKTWGMIYLLTFIFSFALGIFLTPFLSPSFAGIEQVNWDDSMGTIVKDIPYSRGALNKFDLYLPRDQHKATKLVVYIHAGGFTGGDKADDEHIAKYFSSKGYVTATINYSLRKENNNVNVLQMSEEIKQGISAIVLEAEQRGFNLDGMAVAGGSAGGTLAMIYAYRDAEQAPIPVKMVISMVGPASFDPSKWFGLDNHYVSDETAIVGANFVSIMTGEHVSAQMMRTGQFQHILKPITPSALLTPQAPPTLVAYGALDKVAPFAASAALIEALKTQGIIHDVIIFPNSGHALNRDRKVANKLGDKINDYLETYMPIN</sequence>
<gene>
    <name evidence="3" type="ORF">SAMN05421749_103349</name>
</gene>
<dbReference type="InterPro" id="IPR050300">
    <property type="entry name" value="GDXG_lipolytic_enzyme"/>
</dbReference>
<evidence type="ECO:0000313" key="3">
    <source>
        <dbReference type="EMBL" id="SDC17902.1"/>
    </source>
</evidence>
<dbReference type="InterPro" id="IPR029058">
    <property type="entry name" value="AB_hydrolase_fold"/>
</dbReference>
<dbReference type="Proteomes" id="UP000242317">
    <property type="component" value="Unassembled WGS sequence"/>
</dbReference>
<feature type="domain" description="BD-FAE-like" evidence="2">
    <location>
        <begin position="62"/>
        <end position="275"/>
    </location>
</feature>
<dbReference type="OrthoDB" id="9771666at2"/>
<dbReference type="AlphaFoldDB" id="A0A1G6JGE1"/>
<dbReference type="EMBL" id="FMYK01000003">
    <property type="protein sequence ID" value="SDC17902.1"/>
    <property type="molecule type" value="Genomic_DNA"/>
</dbReference>
<reference evidence="4" key="1">
    <citation type="submission" date="2016-09" db="EMBL/GenBank/DDBJ databases">
        <authorList>
            <person name="Varghese N."/>
            <person name="Submissions S."/>
        </authorList>
    </citation>
    <scope>NUCLEOTIDE SEQUENCE [LARGE SCALE GENOMIC DNA]</scope>
    <source>
        <strain evidence="4">ANC 3699</strain>
    </source>
</reference>
<dbReference type="InterPro" id="IPR049492">
    <property type="entry name" value="BD-FAE-like_dom"/>
</dbReference>
<dbReference type="RefSeq" id="WP_092618296.1">
    <property type="nucleotide sequence ID" value="NZ_FMYK01000003.1"/>
</dbReference>
<accession>A0A1G6JGE1</accession>
<protein>
    <submittedName>
        <fullName evidence="3">Acetyl esterase/lipase</fullName>
    </submittedName>
</protein>